<dbReference type="PROSITE" id="PS50865">
    <property type="entry name" value="ZF_MYND_2"/>
    <property type="match status" value="2"/>
</dbReference>
<evidence type="ECO:0000256" key="4">
    <source>
        <dbReference type="PROSITE-ProRule" id="PRU00134"/>
    </source>
</evidence>
<dbReference type="CDD" id="cd20071">
    <property type="entry name" value="SET_SMYD"/>
    <property type="match status" value="1"/>
</dbReference>
<dbReference type="PROSITE" id="PS01360">
    <property type="entry name" value="ZF_MYND_1"/>
    <property type="match status" value="2"/>
</dbReference>
<evidence type="ECO:0000256" key="3">
    <source>
        <dbReference type="ARBA" id="ARBA00022833"/>
    </source>
</evidence>
<comment type="caution">
    <text evidence="7">The sequence shown here is derived from an EMBL/GenBank/DDBJ whole genome shotgun (WGS) entry which is preliminary data.</text>
</comment>
<dbReference type="Pfam" id="PF01753">
    <property type="entry name" value="zf-MYND"/>
    <property type="match status" value="2"/>
</dbReference>
<feature type="domain" description="MYND-type" evidence="6">
    <location>
        <begin position="5"/>
        <end position="41"/>
    </location>
</feature>
<dbReference type="GO" id="GO:0008270">
    <property type="term" value="F:zinc ion binding"/>
    <property type="evidence" value="ECO:0007669"/>
    <property type="project" value="UniProtKB-KW"/>
</dbReference>
<proteinExistence type="predicted"/>
<keyword evidence="2 4" id="KW-0863">Zinc-finger</keyword>
<dbReference type="EMBL" id="CAJVCH010000812">
    <property type="protein sequence ID" value="CAG7634371.1"/>
    <property type="molecule type" value="Genomic_DNA"/>
</dbReference>
<dbReference type="PANTHER" id="PTHR46455">
    <property type="entry name" value="SET AND MYND DOMAIN CONTAINING, ARTHROPOD-SPECIFIC, MEMBER 4, ISOFORM A"/>
    <property type="match status" value="1"/>
</dbReference>
<evidence type="ECO:0000313" key="7">
    <source>
        <dbReference type="EMBL" id="CAG7634371.1"/>
    </source>
</evidence>
<evidence type="ECO:0008006" key="9">
    <source>
        <dbReference type="Google" id="ProtNLM"/>
    </source>
</evidence>
<name>A0A8J2J060_9HEXA</name>
<organism evidence="7 8">
    <name type="scientific">Allacma fusca</name>
    <dbReference type="NCBI Taxonomy" id="39272"/>
    <lineage>
        <taxon>Eukaryota</taxon>
        <taxon>Metazoa</taxon>
        <taxon>Ecdysozoa</taxon>
        <taxon>Arthropoda</taxon>
        <taxon>Hexapoda</taxon>
        <taxon>Collembola</taxon>
        <taxon>Symphypleona</taxon>
        <taxon>Sminthuridae</taxon>
        <taxon>Allacma</taxon>
    </lineage>
</organism>
<dbReference type="AlphaFoldDB" id="A0A8J2J060"/>
<keyword evidence="3" id="KW-0862">Zinc</keyword>
<evidence type="ECO:0000256" key="1">
    <source>
        <dbReference type="ARBA" id="ARBA00022723"/>
    </source>
</evidence>
<accession>A0A8J2J060</accession>
<dbReference type="Proteomes" id="UP000708208">
    <property type="component" value="Unassembled WGS sequence"/>
</dbReference>
<dbReference type="PROSITE" id="PS50280">
    <property type="entry name" value="SET"/>
    <property type="match status" value="1"/>
</dbReference>
<dbReference type="OrthoDB" id="3174329at2759"/>
<reference evidence="7" key="1">
    <citation type="submission" date="2021-06" db="EMBL/GenBank/DDBJ databases">
        <authorList>
            <person name="Hodson N. C."/>
            <person name="Mongue J. A."/>
            <person name="Jaron S. K."/>
        </authorList>
    </citation>
    <scope>NUCLEOTIDE SEQUENCE</scope>
</reference>
<keyword evidence="1" id="KW-0479">Metal-binding</keyword>
<dbReference type="InterPro" id="IPR002893">
    <property type="entry name" value="Znf_MYND"/>
</dbReference>
<evidence type="ECO:0000313" key="8">
    <source>
        <dbReference type="Proteomes" id="UP000708208"/>
    </source>
</evidence>
<gene>
    <name evidence="7" type="ORF">AFUS01_LOCUS205</name>
</gene>
<keyword evidence="8" id="KW-1185">Reference proteome</keyword>
<evidence type="ECO:0000259" key="5">
    <source>
        <dbReference type="PROSITE" id="PS50280"/>
    </source>
</evidence>
<dbReference type="Pfam" id="PF00856">
    <property type="entry name" value="SET"/>
    <property type="match status" value="1"/>
</dbReference>
<evidence type="ECO:0000256" key="2">
    <source>
        <dbReference type="ARBA" id="ARBA00022771"/>
    </source>
</evidence>
<evidence type="ECO:0000259" key="6">
    <source>
        <dbReference type="PROSITE" id="PS50865"/>
    </source>
</evidence>
<protein>
    <recommendedName>
        <fullName evidence="9">Protein msta</fullName>
    </recommendedName>
</protein>
<sequence>MESKCEVCSKPAHQKCAGCLAVFYCSSTHQKEHWKSHQRSCSYFVIRDDPQLGRGFYASRDIKAGIIIHEEIPFVFAPSWPANTFSDVPYCVSCGVGSRHIEPTLTRCGKCKWPYCSLECQKVHTDNECQIFESKGLIFPPTSIQVMDIPDLLLMIRTSIAKKKHPGVFQEIFQLRSTSDEPDMVAGVHGDENIERALGCLSTFINAENLHVSSQDFKKLLKILRLNCYFTVDRAMQILENPFSRAPLSDYLYPKASQIQHSCVPNCSWVISWTPDFKIRVRTAVPIKKGDPLKVSYYLRAGIKNRMDRVQTIRFRLGQWCKCWRCHDPTELGTFASAITCSKKCRNKKVGPKPVGYMLPEDPLSLSYTSHWRCGTCGVRKVGYNVAYDIQKLGDTIFRMEMDCNSGSNTESLINYCKDLITKHSGKTVHPNHWIVQDATRTILKYLPAHCHHSMDLETSQYYVKCGLYLLGIQNIVSPGISYDRAILQKQIATALQDQVTELCSQKKYKEALSNIEQCLKLQKEALAYFKDDFPKNDGYISDVDEVRFGMRSATTSRDEISSMIDDEFKCVVCGKQAYQNCPQCHLVTYCSTEHRQKHWKSHRKSCSCFVIKEGSGSNKGFFALRNLEAGTVILEEAPVVYGPSWDISSFSASFCVTCGVEMHITEVSSPKRRCAKCNWPSCCLGCHLIHTENECKIFEMAGNKLNFPPVGHFTPGDIRDLVLIIRATVLKKKNPGIYQQILELQSDSTESDYNDYNVEGVFRLLGPLVNSDGANINQEEFRKLFKILRINCHSTAIVLPDYEIADSTIHKNDIQDIVSPGSTLPRANLQKQIATALLQKHVQKELHNQKRHQEALDNLQHCLKLLTEACNYYEGSESRRSIATDLKMEIYRTTAASKVLAQALATKRSN</sequence>
<feature type="domain" description="MYND-type" evidence="6">
    <location>
        <begin position="571"/>
        <end position="607"/>
    </location>
</feature>
<dbReference type="InterPro" id="IPR053010">
    <property type="entry name" value="SET_SmydA-8"/>
</dbReference>
<dbReference type="PANTHER" id="PTHR46455:SF5">
    <property type="entry name" value="SET AND MYND DOMAIN CONTAINING, ARTHROPOD-SPECIFIC, MEMBER 4, ISOFORM A"/>
    <property type="match status" value="1"/>
</dbReference>
<feature type="domain" description="SET" evidence="5">
    <location>
        <begin position="42"/>
        <end position="298"/>
    </location>
</feature>
<dbReference type="InterPro" id="IPR001214">
    <property type="entry name" value="SET_dom"/>
</dbReference>